<reference evidence="2" key="1">
    <citation type="journal article" date="2015" name="MBio">
        <title>Genome-Resolved Metagenomic Analysis Reveals Roles for Candidate Phyla and Other Microbial Community Members in Biogeochemical Transformations in Oil Reservoirs.</title>
        <authorList>
            <person name="Hu P."/>
            <person name="Tom L."/>
            <person name="Singh A."/>
            <person name="Thomas B.C."/>
            <person name="Baker B.J."/>
            <person name="Piceno Y.M."/>
            <person name="Andersen G.L."/>
            <person name="Banfield J.F."/>
        </authorList>
    </citation>
    <scope>NUCLEOTIDE SEQUENCE [LARGE SCALE GENOMIC DNA]</scope>
</reference>
<name>A0A101HZX4_UNCT6</name>
<dbReference type="Proteomes" id="UP000053467">
    <property type="component" value="Unassembled WGS sequence"/>
</dbReference>
<comment type="caution">
    <text evidence="1">The sequence shown here is derived from an EMBL/GenBank/DDBJ whole genome shotgun (WGS) entry which is preliminary data.</text>
</comment>
<protein>
    <submittedName>
        <fullName evidence="1">Uncharacterized protein</fullName>
    </submittedName>
</protein>
<gene>
    <name evidence="1" type="ORF">XE03_1943</name>
</gene>
<dbReference type="EMBL" id="LGGX01000049">
    <property type="protein sequence ID" value="KUK85678.1"/>
    <property type="molecule type" value="Genomic_DNA"/>
</dbReference>
<dbReference type="AlphaFoldDB" id="A0A101HZX4"/>
<evidence type="ECO:0000313" key="1">
    <source>
        <dbReference type="EMBL" id="KUK85678.1"/>
    </source>
</evidence>
<feature type="non-terminal residue" evidence="1">
    <location>
        <position position="1"/>
    </location>
</feature>
<organism evidence="1 2">
    <name type="scientific">candidate division TA06 bacterium 34_109</name>
    <dbReference type="NCBI Taxonomy" id="1635277"/>
    <lineage>
        <taxon>Bacteria</taxon>
        <taxon>Bacteria division TA06</taxon>
    </lineage>
</organism>
<accession>A0A101HZX4</accession>
<proteinExistence type="predicted"/>
<sequence length="28" mass="3161">LDFSFAIKEGMKKVAKKRMEVFDSVGKA</sequence>
<evidence type="ECO:0000313" key="2">
    <source>
        <dbReference type="Proteomes" id="UP000053467"/>
    </source>
</evidence>